<evidence type="ECO:0000256" key="2">
    <source>
        <dbReference type="RuleBase" id="RU003616"/>
    </source>
</evidence>
<keyword evidence="6" id="KW-1185">Reference proteome</keyword>
<dbReference type="Pfam" id="PF00011">
    <property type="entry name" value="HSP20"/>
    <property type="match status" value="2"/>
</dbReference>
<gene>
    <name evidence="5" type="ORF">ACFR9T_05570</name>
</gene>
<name>A0ABD6BYY6_9EURY</name>
<comment type="caution">
    <text evidence="5">The sequence shown here is derived from an EMBL/GenBank/DDBJ whole genome shotgun (WGS) entry which is preliminary data.</text>
</comment>
<dbReference type="Gene3D" id="2.60.40.790">
    <property type="match status" value="1"/>
</dbReference>
<dbReference type="PROSITE" id="PS01031">
    <property type="entry name" value="SHSP"/>
    <property type="match status" value="1"/>
</dbReference>
<dbReference type="RefSeq" id="WP_256416757.1">
    <property type="nucleotide sequence ID" value="NZ_JANHDL010000001.1"/>
</dbReference>
<evidence type="ECO:0000313" key="5">
    <source>
        <dbReference type="EMBL" id="MFD1570055.1"/>
    </source>
</evidence>
<proteinExistence type="inferred from homology"/>
<dbReference type="CDD" id="cd06464">
    <property type="entry name" value="ACD_sHsps-like"/>
    <property type="match status" value="1"/>
</dbReference>
<organism evidence="5 6">
    <name type="scientific">Halorubrum laminariae</name>
    <dbReference type="NCBI Taxonomy" id="1433523"/>
    <lineage>
        <taxon>Archaea</taxon>
        <taxon>Methanobacteriati</taxon>
        <taxon>Methanobacteriota</taxon>
        <taxon>Stenosarchaea group</taxon>
        <taxon>Halobacteria</taxon>
        <taxon>Halobacteriales</taxon>
        <taxon>Haloferacaceae</taxon>
        <taxon>Halorubrum</taxon>
    </lineage>
</organism>
<dbReference type="InterPro" id="IPR031107">
    <property type="entry name" value="Small_HSP"/>
</dbReference>
<protein>
    <submittedName>
        <fullName evidence="5">Hsp20/alpha crystallin family protein</fullName>
    </submittedName>
</protein>
<reference evidence="5 6" key="1">
    <citation type="journal article" date="2019" name="Int. J. Syst. Evol. Microbiol.">
        <title>The Global Catalogue of Microorganisms (GCM) 10K type strain sequencing project: providing services to taxonomists for standard genome sequencing and annotation.</title>
        <authorList>
            <consortium name="The Broad Institute Genomics Platform"/>
            <consortium name="The Broad Institute Genome Sequencing Center for Infectious Disease"/>
            <person name="Wu L."/>
            <person name="Ma J."/>
        </authorList>
    </citation>
    <scope>NUCLEOTIDE SEQUENCE [LARGE SCALE GENOMIC DNA]</scope>
    <source>
        <strain evidence="5 6">CGMCC 1.12689</strain>
    </source>
</reference>
<feature type="region of interest" description="Disordered" evidence="3">
    <location>
        <begin position="81"/>
        <end position="182"/>
    </location>
</feature>
<evidence type="ECO:0000313" key="6">
    <source>
        <dbReference type="Proteomes" id="UP001597185"/>
    </source>
</evidence>
<evidence type="ECO:0000256" key="3">
    <source>
        <dbReference type="SAM" id="MobiDB-lite"/>
    </source>
</evidence>
<feature type="domain" description="SHSP" evidence="4">
    <location>
        <begin position="38"/>
        <end position="182"/>
    </location>
</feature>
<feature type="compositionally biased region" description="Basic residues" evidence="3">
    <location>
        <begin position="128"/>
        <end position="137"/>
    </location>
</feature>
<dbReference type="Proteomes" id="UP001597185">
    <property type="component" value="Unassembled WGS sequence"/>
</dbReference>
<evidence type="ECO:0000259" key="4">
    <source>
        <dbReference type="PROSITE" id="PS01031"/>
    </source>
</evidence>
<dbReference type="InterPro" id="IPR002068">
    <property type="entry name" value="A-crystallin/Hsp20_dom"/>
</dbReference>
<feature type="compositionally biased region" description="Low complexity" evidence="3">
    <location>
        <begin position="94"/>
        <end position="107"/>
    </location>
</feature>
<dbReference type="EMBL" id="JBHUDB010000001">
    <property type="protein sequence ID" value="MFD1570055.1"/>
    <property type="molecule type" value="Genomic_DNA"/>
</dbReference>
<evidence type="ECO:0000256" key="1">
    <source>
        <dbReference type="PROSITE-ProRule" id="PRU00285"/>
    </source>
</evidence>
<accession>A0ABD6BYY6</accession>
<dbReference type="PANTHER" id="PTHR11527">
    <property type="entry name" value="HEAT-SHOCK PROTEIN 20 FAMILY MEMBER"/>
    <property type="match status" value="1"/>
</dbReference>
<dbReference type="InterPro" id="IPR008978">
    <property type="entry name" value="HSP20-like_chaperone"/>
</dbReference>
<dbReference type="SUPFAM" id="SSF49764">
    <property type="entry name" value="HSP20-like chaperones"/>
    <property type="match status" value="1"/>
</dbReference>
<dbReference type="AlphaFoldDB" id="A0ABD6BYY6"/>
<feature type="region of interest" description="Disordered" evidence="3">
    <location>
        <begin position="23"/>
        <end position="45"/>
    </location>
</feature>
<comment type="similarity">
    <text evidence="1 2">Belongs to the small heat shock protein (HSP20) family.</text>
</comment>
<sequence>MTRRDPFDEIDDLLDRMGHEFEELGDTFAPPDPMGGPDLLGARDPPVDVLEDDAELTVLVDLPGFDDDDIEVELREDALTLSATREETSEASIAGASNADADGADNAGDADDSDSADATRDDEPAVQYHRRERRSRSVSRTIPLPEPVDRAEATASYDDGVLTVTLPKRSPSDAGGHRIDVN</sequence>